<reference evidence="1" key="1">
    <citation type="submission" date="2020-05" db="EMBL/GenBank/DDBJ databases">
        <authorList>
            <person name="Chiriac C."/>
            <person name="Salcher M."/>
            <person name="Ghai R."/>
            <person name="Kavagutti S V."/>
        </authorList>
    </citation>
    <scope>NUCLEOTIDE SEQUENCE</scope>
</reference>
<dbReference type="AlphaFoldDB" id="A0A6J6HE47"/>
<protein>
    <submittedName>
        <fullName evidence="1">Unannotated protein</fullName>
    </submittedName>
</protein>
<dbReference type="EMBL" id="CAEZUX010000031">
    <property type="protein sequence ID" value="CAB4611210.1"/>
    <property type="molecule type" value="Genomic_DNA"/>
</dbReference>
<proteinExistence type="predicted"/>
<accession>A0A6J6HE47</accession>
<name>A0A6J6HE47_9ZZZZ</name>
<evidence type="ECO:0000313" key="1">
    <source>
        <dbReference type="EMBL" id="CAB4611210.1"/>
    </source>
</evidence>
<sequence length="58" mass="6323">MLTVFPVPIAEDNVSTRDLSPVVLLGPMTTDETATGDPFDRTVKLDARGIEVVCRYSL</sequence>
<organism evidence="1">
    <name type="scientific">freshwater metagenome</name>
    <dbReference type="NCBI Taxonomy" id="449393"/>
    <lineage>
        <taxon>unclassified sequences</taxon>
        <taxon>metagenomes</taxon>
        <taxon>ecological metagenomes</taxon>
    </lineage>
</organism>
<gene>
    <name evidence="1" type="ORF">UFOPK1874_00431</name>
</gene>